<protein>
    <submittedName>
        <fullName evidence="11">Undecaprenyl phosphate-alpha-4-amino-4-deoxy-L-arabinose arabinosyl transferase</fullName>
    </submittedName>
</protein>
<evidence type="ECO:0000256" key="2">
    <source>
        <dbReference type="ARBA" id="ARBA00022475"/>
    </source>
</evidence>
<evidence type="ECO:0000256" key="1">
    <source>
        <dbReference type="ARBA" id="ARBA00004651"/>
    </source>
</evidence>
<proteinExistence type="predicted"/>
<evidence type="ECO:0000256" key="5">
    <source>
        <dbReference type="ARBA" id="ARBA00022692"/>
    </source>
</evidence>
<dbReference type="InterPro" id="IPR038731">
    <property type="entry name" value="RgtA/B/C-like"/>
</dbReference>
<dbReference type="Proteomes" id="UP000242660">
    <property type="component" value="Unassembled WGS sequence"/>
</dbReference>
<feature type="transmembrane region" description="Helical" evidence="8">
    <location>
        <begin position="177"/>
        <end position="210"/>
    </location>
</feature>
<evidence type="ECO:0000313" key="12">
    <source>
        <dbReference type="Proteomes" id="UP000242660"/>
    </source>
</evidence>
<dbReference type="PANTHER" id="PTHR33908">
    <property type="entry name" value="MANNOSYLTRANSFERASE YKCB-RELATED"/>
    <property type="match status" value="1"/>
</dbReference>
<dbReference type="InterPro" id="IPR040845">
    <property type="entry name" value="Arnt_C"/>
</dbReference>
<dbReference type="EMBL" id="MUHY01000001">
    <property type="protein sequence ID" value="PSB92060.1"/>
    <property type="molecule type" value="Genomic_DNA"/>
</dbReference>
<evidence type="ECO:0000256" key="7">
    <source>
        <dbReference type="ARBA" id="ARBA00023136"/>
    </source>
</evidence>
<feature type="transmembrane region" description="Helical" evidence="8">
    <location>
        <begin position="222"/>
        <end position="243"/>
    </location>
</feature>
<feature type="transmembrane region" description="Helical" evidence="8">
    <location>
        <begin position="306"/>
        <end position="326"/>
    </location>
</feature>
<feature type="transmembrane region" description="Helical" evidence="8">
    <location>
        <begin position="272"/>
        <end position="294"/>
    </location>
</feature>
<keyword evidence="4 11" id="KW-0808">Transferase</keyword>
<comment type="caution">
    <text evidence="11">The sequence shown here is derived from an EMBL/GenBank/DDBJ whole genome shotgun (WGS) entry which is preliminary data.</text>
</comment>
<keyword evidence="7 8" id="KW-0472">Membrane</keyword>
<keyword evidence="2" id="KW-1003">Cell membrane</keyword>
<keyword evidence="6 8" id="KW-1133">Transmembrane helix</keyword>
<dbReference type="Pfam" id="PF13231">
    <property type="entry name" value="PMT_2"/>
    <property type="match status" value="1"/>
</dbReference>
<feature type="transmembrane region" description="Helical" evidence="8">
    <location>
        <begin position="362"/>
        <end position="380"/>
    </location>
</feature>
<evidence type="ECO:0000256" key="4">
    <source>
        <dbReference type="ARBA" id="ARBA00022679"/>
    </source>
</evidence>
<feature type="transmembrane region" description="Helical" evidence="8">
    <location>
        <begin position="99"/>
        <end position="116"/>
    </location>
</feature>
<feature type="transmembrane region" description="Helical" evidence="8">
    <location>
        <begin position="400"/>
        <end position="418"/>
    </location>
</feature>
<dbReference type="InterPro" id="IPR050297">
    <property type="entry name" value="LipidA_mod_glycosyltrf_83"/>
</dbReference>
<dbReference type="RefSeq" id="WP_245916317.1">
    <property type="nucleotide sequence ID" value="NZ_MUHY01000001.1"/>
</dbReference>
<evidence type="ECO:0000259" key="10">
    <source>
        <dbReference type="Pfam" id="PF18583"/>
    </source>
</evidence>
<keyword evidence="5 8" id="KW-0812">Transmembrane</keyword>
<evidence type="ECO:0000256" key="8">
    <source>
        <dbReference type="SAM" id="Phobius"/>
    </source>
</evidence>
<dbReference type="GO" id="GO:0016740">
    <property type="term" value="F:transferase activity"/>
    <property type="evidence" value="ECO:0007669"/>
    <property type="project" value="UniProtKB-KW"/>
</dbReference>
<organism evidence="11 12">
    <name type="scientific">Candidatus Pandoraea novymonadis</name>
    <dbReference type="NCBI Taxonomy" id="1808959"/>
    <lineage>
        <taxon>Bacteria</taxon>
        <taxon>Pseudomonadati</taxon>
        <taxon>Pseudomonadota</taxon>
        <taxon>Betaproteobacteria</taxon>
        <taxon>Burkholderiales</taxon>
        <taxon>Burkholderiaceae</taxon>
        <taxon>Pandoraea</taxon>
    </lineage>
</organism>
<name>A0ABX5FEC6_9BURK</name>
<keyword evidence="3" id="KW-0328">Glycosyltransferase</keyword>
<feature type="transmembrane region" description="Helical" evidence="8">
    <location>
        <begin position="332"/>
        <end position="350"/>
    </location>
</feature>
<accession>A0ABX5FEC6</accession>
<keyword evidence="12" id="KW-1185">Reference proteome</keyword>
<comment type="subcellular location">
    <subcellularLocation>
        <location evidence="1">Cell membrane</location>
        <topology evidence="1">Multi-pass membrane protein</topology>
    </subcellularLocation>
</comment>
<evidence type="ECO:0000256" key="6">
    <source>
        <dbReference type="ARBA" id="ARBA00022989"/>
    </source>
</evidence>
<sequence>MSKLGIQHRSLYSYSLSNTSFRFLIITFSLLWFGVLDYRHLISSDEGRYAEIAREIVTSGDWITIRYNNYKYFEKPPLQMWMNALTFMFFGIGEWQARFWTSLTGFSGILMVGYTGRHVFNDRVGLMSAVALGSAPLWALLGHFNVLDMGLSFMMTLTLCSLLLAQRQNLPKRLLRQWMWLCWASMGLAVLSKGLIGLCLPGAVLVIYTLFTRDWTLWKRLYFGSGLVIFFIITAPWFILIQLNNPEFFDFFFINEHFKRFLSNGHNREGKMWYFVPVFLVGFLPWLSILPQTVKITLKNPCQKNGFSPITLIWVWIVFIFLFFSYSHSKLISYLLPIAPAVAILLGLYLSRITKERFRRDIAGYALLLAGAAVLTPILIDGQADVRNTIEAYTDFKCWLMVSYATGLIGMFIAWRLVKHSAKQAIIAFAGGMFCLMMIAHLGHEAFGRHSSGILLVPDVKKEMEKLGPNTPFYSIGMIDHTMPYYLQQPMIMVQNPDELAFGISQEPEKWVPTLDSFYQVWRDNPKALALVNPNIFPKLKVVDLPMRIVAQDARRIIITKP</sequence>
<evidence type="ECO:0000313" key="11">
    <source>
        <dbReference type="EMBL" id="PSB92060.1"/>
    </source>
</evidence>
<feature type="domain" description="Glycosyltransferase RgtA/B/C/D-like" evidence="9">
    <location>
        <begin position="75"/>
        <end position="239"/>
    </location>
</feature>
<evidence type="ECO:0000259" key="9">
    <source>
        <dbReference type="Pfam" id="PF13231"/>
    </source>
</evidence>
<dbReference type="PANTHER" id="PTHR33908:SF3">
    <property type="entry name" value="UNDECAPRENYL PHOSPHATE-ALPHA-4-AMINO-4-DEOXY-L-ARABINOSE ARABINOSYL TRANSFERASE"/>
    <property type="match status" value="1"/>
</dbReference>
<gene>
    <name evidence="11" type="primary">arnT</name>
    <name evidence="11" type="ORF">BZL35_00286</name>
</gene>
<dbReference type="Pfam" id="PF18583">
    <property type="entry name" value="Arnt_C"/>
    <property type="match status" value="1"/>
</dbReference>
<feature type="transmembrane region" description="Helical" evidence="8">
    <location>
        <begin position="20"/>
        <end position="38"/>
    </location>
</feature>
<reference evidence="11 12" key="1">
    <citation type="journal article" date="2017" name="Front. Microbiol.">
        <title>Genome of Ca. Pandoraea novymonadis, an Endosymbiotic Bacterium of the Trypanosomatid Novymonas esmeraldas.</title>
        <authorList>
            <person name="Kostygov A.Y."/>
            <person name="Butenko A."/>
            <person name="Nenarokova A."/>
            <person name="Tashyreva D."/>
            <person name="Flegontov P."/>
            <person name="Lukes J."/>
            <person name="Yurchenko V."/>
        </authorList>
    </citation>
    <scope>NUCLEOTIDE SEQUENCE [LARGE SCALE GENOMIC DNA]</scope>
    <source>
        <strain evidence="11 12">E262</strain>
    </source>
</reference>
<evidence type="ECO:0000256" key="3">
    <source>
        <dbReference type="ARBA" id="ARBA00022676"/>
    </source>
</evidence>
<feature type="domain" description="Aminoarabinose transferase C-terminal" evidence="10">
    <location>
        <begin position="465"/>
        <end position="561"/>
    </location>
</feature>
<feature type="transmembrane region" description="Helical" evidence="8">
    <location>
        <begin position="425"/>
        <end position="443"/>
    </location>
</feature>